<dbReference type="EMBL" id="JABSTQ010010604">
    <property type="protein sequence ID" value="KAG0419594.1"/>
    <property type="molecule type" value="Genomic_DNA"/>
</dbReference>
<organism evidence="1 2">
    <name type="scientific">Ixodes persulcatus</name>
    <name type="common">Taiga tick</name>
    <dbReference type="NCBI Taxonomy" id="34615"/>
    <lineage>
        <taxon>Eukaryota</taxon>
        <taxon>Metazoa</taxon>
        <taxon>Ecdysozoa</taxon>
        <taxon>Arthropoda</taxon>
        <taxon>Chelicerata</taxon>
        <taxon>Arachnida</taxon>
        <taxon>Acari</taxon>
        <taxon>Parasitiformes</taxon>
        <taxon>Ixodida</taxon>
        <taxon>Ixodoidea</taxon>
        <taxon>Ixodidae</taxon>
        <taxon>Ixodinae</taxon>
        <taxon>Ixodes</taxon>
    </lineage>
</organism>
<reference evidence="1 2" key="1">
    <citation type="journal article" date="2020" name="Cell">
        <title>Large-Scale Comparative Analyses of Tick Genomes Elucidate Their Genetic Diversity and Vector Capacities.</title>
        <authorList>
            <consortium name="Tick Genome and Microbiome Consortium (TIGMIC)"/>
            <person name="Jia N."/>
            <person name="Wang J."/>
            <person name="Shi W."/>
            <person name="Du L."/>
            <person name="Sun Y."/>
            <person name="Zhan W."/>
            <person name="Jiang J.F."/>
            <person name="Wang Q."/>
            <person name="Zhang B."/>
            <person name="Ji P."/>
            <person name="Bell-Sakyi L."/>
            <person name="Cui X.M."/>
            <person name="Yuan T.T."/>
            <person name="Jiang B.G."/>
            <person name="Yang W.F."/>
            <person name="Lam T.T."/>
            <person name="Chang Q.C."/>
            <person name="Ding S.J."/>
            <person name="Wang X.J."/>
            <person name="Zhu J.G."/>
            <person name="Ruan X.D."/>
            <person name="Zhao L."/>
            <person name="Wei J.T."/>
            <person name="Ye R.Z."/>
            <person name="Que T.C."/>
            <person name="Du C.H."/>
            <person name="Zhou Y.H."/>
            <person name="Cheng J.X."/>
            <person name="Dai P.F."/>
            <person name="Guo W.B."/>
            <person name="Han X.H."/>
            <person name="Huang E.J."/>
            <person name="Li L.F."/>
            <person name="Wei W."/>
            <person name="Gao Y.C."/>
            <person name="Liu J.Z."/>
            <person name="Shao H.Z."/>
            <person name="Wang X."/>
            <person name="Wang C.C."/>
            <person name="Yang T.C."/>
            <person name="Huo Q.B."/>
            <person name="Li W."/>
            <person name="Chen H.Y."/>
            <person name="Chen S.E."/>
            <person name="Zhou L.G."/>
            <person name="Ni X.B."/>
            <person name="Tian J.H."/>
            <person name="Sheng Y."/>
            <person name="Liu T."/>
            <person name="Pan Y.S."/>
            <person name="Xia L.Y."/>
            <person name="Li J."/>
            <person name="Zhao F."/>
            <person name="Cao W.C."/>
        </authorList>
    </citation>
    <scope>NUCLEOTIDE SEQUENCE [LARGE SCALE GENOMIC DNA]</scope>
    <source>
        <strain evidence="1">Iper-2018</strain>
    </source>
</reference>
<gene>
    <name evidence="1" type="ORF">HPB47_003995</name>
</gene>
<comment type="caution">
    <text evidence="1">The sequence shown here is derived from an EMBL/GenBank/DDBJ whole genome shotgun (WGS) entry which is preliminary data.</text>
</comment>
<feature type="non-terminal residue" evidence="1">
    <location>
        <position position="1"/>
    </location>
</feature>
<sequence length="368" mass="40913">LGTEGQRIVDAFQLYETVAVEGTDEFQVFLEAVEKHFEFSGSIALERQKLRGLFQRPGQSVTEFLAVLRHQASFCALGKALDERLCEVFLEGLESRRVQDRVLQECEGSELPKLSRAIQIARQYEQRAKTAASFRRREAQVPVAAEVQRVQIEERQTAATQDGGQASSSSIEHGQDGYSGYPPWPQPGYPPSQLGPRMPWAPVASGHVPRFPARVFQPQRGREPAPPRTGGIGADDACYFCGRRRHDRAVCPASQATCFLCGMWGHFAVACQSRRPPAAAFTYDRRQASFPVQGRGTRRTFADRQFRGDRPGRVNVVGQSLSPEELPSVRLTEEPAVVGTAERREGGSMRRVAFMAEITLTEEEHHSG</sequence>
<evidence type="ECO:0000313" key="2">
    <source>
        <dbReference type="Proteomes" id="UP000805193"/>
    </source>
</evidence>
<feature type="non-terminal residue" evidence="1">
    <location>
        <position position="368"/>
    </location>
</feature>
<name>A0AC60PH05_IXOPE</name>
<accession>A0AC60PH05</accession>
<protein>
    <submittedName>
        <fullName evidence="1">Uncharacterized protein</fullName>
    </submittedName>
</protein>
<proteinExistence type="predicted"/>
<keyword evidence="2" id="KW-1185">Reference proteome</keyword>
<evidence type="ECO:0000313" key="1">
    <source>
        <dbReference type="EMBL" id="KAG0419594.1"/>
    </source>
</evidence>
<dbReference type="Proteomes" id="UP000805193">
    <property type="component" value="Unassembled WGS sequence"/>
</dbReference>